<protein>
    <submittedName>
        <fullName evidence="1">Uncharacterized protein</fullName>
    </submittedName>
</protein>
<dbReference type="EMBL" id="JASCZI010031958">
    <property type="protein sequence ID" value="MED6127695.1"/>
    <property type="molecule type" value="Genomic_DNA"/>
</dbReference>
<organism evidence="1 2">
    <name type="scientific">Stylosanthes scabra</name>
    <dbReference type="NCBI Taxonomy" id="79078"/>
    <lineage>
        <taxon>Eukaryota</taxon>
        <taxon>Viridiplantae</taxon>
        <taxon>Streptophyta</taxon>
        <taxon>Embryophyta</taxon>
        <taxon>Tracheophyta</taxon>
        <taxon>Spermatophyta</taxon>
        <taxon>Magnoliopsida</taxon>
        <taxon>eudicotyledons</taxon>
        <taxon>Gunneridae</taxon>
        <taxon>Pentapetalae</taxon>
        <taxon>rosids</taxon>
        <taxon>fabids</taxon>
        <taxon>Fabales</taxon>
        <taxon>Fabaceae</taxon>
        <taxon>Papilionoideae</taxon>
        <taxon>50 kb inversion clade</taxon>
        <taxon>dalbergioids sensu lato</taxon>
        <taxon>Dalbergieae</taxon>
        <taxon>Pterocarpus clade</taxon>
        <taxon>Stylosanthes</taxon>
    </lineage>
</organism>
<accession>A0ABU6RUQ4</accession>
<keyword evidence="2" id="KW-1185">Reference proteome</keyword>
<evidence type="ECO:0000313" key="2">
    <source>
        <dbReference type="Proteomes" id="UP001341840"/>
    </source>
</evidence>
<proteinExistence type="predicted"/>
<reference evidence="1 2" key="1">
    <citation type="journal article" date="2023" name="Plants (Basel)">
        <title>Bridging the Gap: Combining Genomics and Transcriptomics Approaches to Understand Stylosanthes scabra, an Orphan Legume from the Brazilian Caatinga.</title>
        <authorList>
            <person name="Ferreira-Neto J.R.C."/>
            <person name="da Silva M.D."/>
            <person name="Binneck E."/>
            <person name="de Melo N.F."/>
            <person name="da Silva R.H."/>
            <person name="de Melo A.L.T.M."/>
            <person name="Pandolfi V."/>
            <person name="Bustamante F.O."/>
            <person name="Brasileiro-Vidal A.C."/>
            <person name="Benko-Iseppon A.M."/>
        </authorList>
    </citation>
    <scope>NUCLEOTIDE SEQUENCE [LARGE SCALE GENOMIC DNA]</scope>
    <source>
        <tissue evidence="1">Leaves</tissue>
    </source>
</reference>
<sequence>MWESELKIPSPRICIKNLMELRTFVIVGKVLTSNVVHIHRITSAEKIQSYGKVFMILDIFCSIAGSMPNKGKFGIGEFLLIFQMWIEKIEIMAKSENIMADWWPLEVISK</sequence>
<dbReference type="Proteomes" id="UP001341840">
    <property type="component" value="Unassembled WGS sequence"/>
</dbReference>
<evidence type="ECO:0000313" key="1">
    <source>
        <dbReference type="EMBL" id="MED6127695.1"/>
    </source>
</evidence>
<gene>
    <name evidence="1" type="ORF">PIB30_090472</name>
</gene>
<comment type="caution">
    <text evidence="1">The sequence shown here is derived from an EMBL/GenBank/DDBJ whole genome shotgun (WGS) entry which is preliminary data.</text>
</comment>
<name>A0ABU6RUQ4_9FABA</name>